<evidence type="ECO:0000256" key="2">
    <source>
        <dbReference type="ARBA" id="ARBA00022737"/>
    </source>
</evidence>
<dbReference type="InterPro" id="IPR036322">
    <property type="entry name" value="WD40_repeat_dom_sf"/>
</dbReference>
<dbReference type="CDD" id="cd00200">
    <property type="entry name" value="WD40"/>
    <property type="match status" value="1"/>
</dbReference>
<evidence type="ECO:0000256" key="1">
    <source>
        <dbReference type="ARBA" id="ARBA00022574"/>
    </source>
</evidence>
<dbReference type="PANTHER" id="PTHR19879:SF9">
    <property type="entry name" value="TRANSCRIPTION INITIATION FACTOR TFIID SUBUNIT 5"/>
    <property type="match status" value="1"/>
</dbReference>
<keyword evidence="4" id="KW-0378">Hydrolase</keyword>
<keyword evidence="4" id="KW-0645">Protease</keyword>
<feature type="repeat" description="WD" evidence="3">
    <location>
        <begin position="44"/>
        <end position="76"/>
    </location>
</feature>
<dbReference type="SUPFAM" id="SSF50978">
    <property type="entry name" value="WD40 repeat-like"/>
    <property type="match status" value="1"/>
</dbReference>
<keyword evidence="2" id="KW-0677">Repeat</keyword>
<accession>A0A3N4LBL1</accession>
<dbReference type="OrthoDB" id="538223at2759"/>
<dbReference type="SMART" id="SM00320">
    <property type="entry name" value="WD40"/>
    <property type="match status" value="3"/>
</dbReference>
<organism evidence="4 5">
    <name type="scientific">Terfezia boudieri ATCC MYA-4762</name>
    <dbReference type="NCBI Taxonomy" id="1051890"/>
    <lineage>
        <taxon>Eukaryota</taxon>
        <taxon>Fungi</taxon>
        <taxon>Dikarya</taxon>
        <taxon>Ascomycota</taxon>
        <taxon>Pezizomycotina</taxon>
        <taxon>Pezizomycetes</taxon>
        <taxon>Pezizales</taxon>
        <taxon>Pezizaceae</taxon>
        <taxon>Terfezia</taxon>
    </lineage>
</organism>
<dbReference type="STRING" id="1051890.A0A3N4LBL1"/>
<evidence type="ECO:0000313" key="4">
    <source>
        <dbReference type="EMBL" id="RPB19118.1"/>
    </source>
</evidence>
<dbReference type="AlphaFoldDB" id="A0A3N4LBL1"/>
<dbReference type="InterPro" id="IPR019775">
    <property type="entry name" value="WD40_repeat_CS"/>
</dbReference>
<reference evidence="4 5" key="1">
    <citation type="journal article" date="2018" name="Nat. Ecol. Evol.">
        <title>Pezizomycetes genomes reveal the molecular basis of ectomycorrhizal truffle lifestyle.</title>
        <authorList>
            <person name="Murat C."/>
            <person name="Payen T."/>
            <person name="Noel B."/>
            <person name="Kuo A."/>
            <person name="Morin E."/>
            <person name="Chen J."/>
            <person name="Kohler A."/>
            <person name="Krizsan K."/>
            <person name="Balestrini R."/>
            <person name="Da Silva C."/>
            <person name="Montanini B."/>
            <person name="Hainaut M."/>
            <person name="Levati E."/>
            <person name="Barry K.W."/>
            <person name="Belfiori B."/>
            <person name="Cichocki N."/>
            <person name="Clum A."/>
            <person name="Dockter R.B."/>
            <person name="Fauchery L."/>
            <person name="Guy J."/>
            <person name="Iotti M."/>
            <person name="Le Tacon F."/>
            <person name="Lindquist E.A."/>
            <person name="Lipzen A."/>
            <person name="Malagnac F."/>
            <person name="Mello A."/>
            <person name="Molinier V."/>
            <person name="Miyauchi S."/>
            <person name="Poulain J."/>
            <person name="Riccioni C."/>
            <person name="Rubini A."/>
            <person name="Sitrit Y."/>
            <person name="Splivallo R."/>
            <person name="Traeger S."/>
            <person name="Wang M."/>
            <person name="Zifcakova L."/>
            <person name="Wipf D."/>
            <person name="Zambonelli A."/>
            <person name="Paolocci F."/>
            <person name="Nowrousian M."/>
            <person name="Ottonello S."/>
            <person name="Baldrian P."/>
            <person name="Spatafora J.W."/>
            <person name="Henrissat B."/>
            <person name="Nagy L.G."/>
            <person name="Aury J.M."/>
            <person name="Wincker P."/>
            <person name="Grigoriev I.V."/>
            <person name="Bonfante P."/>
            <person name="Martin F.M."/>
        </authorList>
    </citation>
    <scope>NUCLEOTIDE SEQUENCE [LARGE SCALE GENOMIC DNA]</scope>
    <source>
        <strain evidence="4 5">ATCC MYA-4762</strain>
    </source>
</reference>
<dbReference type="EMBL" id="ML121597">
    <property type="protein sequence ID" value="RPB19118.1"/>
    <property type="molecule type" value="Genomic_DNA"/>
</dbReference>
<proteinExistence type="predicted"/>
<dbReference type="PANTHER" id="PTHR19879">
    <property type="entry name" value="TRANSCRIPTION INITIATION FACTOR TFIID"/>
    <property type="match status" value="1"/>
</dbReference>
<protein>
    <submittedName>
        <fullName evidence="4">Tricorn protease domain 2-containing protein</fullName>
    </submittedName>
</protein>
<dbReference type="GO" id="GO:0006508">
    <property type="term" value="P:proteolysis"/>
    <property type="evidence" value="ECO:0007669"/>
    <property type="project" value="UniProtKB-KW"/>
</dbReference>
<keyword evidence="1 3" id="KW-0853">WD repeat</keyword>
<feature type="non-terminal residue" evidence="4">
    <location>
        <position position="1"/>
    </location>
</feature>
<dbReference type="InParanoid" id="A0A3N4LBL1"/>
<dbReference type="PROSITE" id="PS50082">
    <property type="entry name" value="WD_REPEATS_2"/>
    <property type="match status" value="3"/>
</dbReference>
<evidence type="ECO:0000256" key="3">
    <source>
        <dbReference type="PROSITE-ProRule" id="PRU00221"/>
    </source>
</evidence>
<evidence type="ECO:0000313" key="5">
    <source>
        <dbReference type="Proteomes" id="UP000267821"/>
    </source>
</evidence>
<keyword evidence="5" id="KW-1185">Reference proteome</keyword>
<sequence>VLEGHSYVVNAVVFSPDGKLVASASAANTVRLWDTATGESRGVLVGHSSDVTVVVFSPDGKLVASASSDNTVRLWDPATGECGVLEGHSDIVRAVVFSPDGKLVASASDDKTVRLWDVIQKSIIQVIRTEARLQHLAFSDATKLQTDRGMLSLASRLEPSTTTQPTFPPPLFVTDSWVTWNMKKILFLPCDYRPFSSAAKDNILVFGCKSGRVTFMCFDSEALDYEFSHLLSSTPDLAIVQGRNANHC</sequence>
<dbReference type="InterPro" id="IPR020472">
    <property type="entry name" value="WD40_PAC1"/>
</dbReference>
<dbReference type="Pfam" id="PF00400">
    <property type="entry name" value="WD40"/>
    <property type="match status" value="3"/>
</dbReference>
<dbReference type="Gene3D" id="2.130.10.10">
    <property type="entry name" value="YVTN repeat-like/Quinoprotein amine dehydrogenase"/>
    <property type="match status" value="2"/>
</dbReference>
<gene>
    <name evidence="4" type="ORF">L211DRAFT_794924</name>
</gene>
<dbReference type="PROSITE" id="PS00678">
    <property type="entry name" value="WD_REPEATS_1"/>
    <property type="match status" value="1"/>
</dbReference>
<feature type="repeat" description="WD" evidence="3">
    <location>
        <begin position="85"/>
        <end position="126"/>
    </location>
</feature>
<dbReference type="PRINTS" id="PR00320">
    <property type="entry name" value="GPROTEINBRPT"/>
</dbReference>
<feature type="repeat" description="WD" evidence="3">
    <location>
        <begin position="2"/>
        <end position="43"/>
    </location>
</feature>
<dbReference type="Proteomes" id="UP000267821">
    <property type="component" value="Unassembled WGS sequence"/>
</dbReference>
<dbReference type="InterPro" id="IPR015943">
    <property type="entry name" value="WD40/YVTN_repeat-like_dom_sf"/>
</dbReference>
<dbReference type="PROSITE" id="PS50294">
    <property type="entry name" value="WD_REPEATS_REGION"/>
    <property type="match status" value="3"/>
</dbReference>
<dbReference type="InterPro" id="IPR001680">
    <property type="entry name" value="WD40_rpt"/>
</dbReference>
<dbReference type="GO" id="GO:0008233">
    <property type="term" value="F:peptidase activity"/>
    <property type="evidence" value="ECO:0007669"/>
    <property type="project" value="UniProtKB-KW"/>
</dbReference>
<name>A0A3N4LBL1_9PEZI</name>